<dbReference type="InterPro" id="IPR019264">
    <property type="entry name" value="DUF2179"/>
</dbReference>
<dbReference type="PANTHER" id="PTHR33545:SF9">
    <property type="entry name" value="UPF0750 MEMBRANE PROTEIN YITE"/>
    <property type="match status" value="1"/>
</dbReference>
<evidence type="ECO:0000256" key="6">
    <source>
        <dbReference type="SAM" id="Phobius"/>
    </source>
</evidence>
<keyword evidence="2" id="KW-1003">Cell membrane</keyword>
<protein>
    <submittedName>
        <fullName evidence="8">Membrane protein</fullName>
    </submittedName>
</protein>
<accession>A0A8J3FD49</accession>
<feature type="transmembrane region" description="Helical" evidence="6">
    <location>
        <begin position="158"/>
        <end position="180"/>
    </location>
</feature>
<dbReference type="EMBL" id="BMOF01000006">
    <property type="protein sequence ID" value="GGJ94659.1"/>
    <property type="molecule type" value="Genomic_DNA"/>
</dbReference>
<dbReference type="PANTHER" id="PTHR33545">
    <property type="entry name" value="UPF0750 MEMBRANE PROTEIN YITT-RELATED"/>
    <property type="match status" value="1"/>
</dbReference>
<dbReference type="InterPro" id="IPR051461">
    <property type="entry name" value="UPF0750_membrane"/>
</dbReference>
<dbReference type="GO" id="GO:0005886">
    <property type="term" value="C:plasma membrane"/>
    <property type="evidence" value="ECO:0007669"/>
    <property type="project" value="UniProtKB-SubCell"/>
</dbReference>
<sequence>MGQHVRHNRRRGRATGSRTKVAEYGLLTAGAFLVALAFNLFLNPNGIATGGVSGISTIVEAVFGVRPALTQWALNVPLFLAGVRILGGQFGFKTLYGTLVLPLFVLLTDSLPPLTRDPLLAAVFGGVGVGIGLGLVFKARASTGGTDVAAQILHRFTRWSLGLCILLIDGLVVLTAGVVFGPEGALHALVGLFVTGKTIDLVQMGLGYAKMGLIISRREEAIRQAILHELDRGVTRIHAVGGYSGHERPLLLCVVHWREVAKLKELVARIDPEAFVIVTEVHEVLGEGFQALAGFKR</sequence>
<dbReference type="Pfam" id="PF10035">
    <property type="entry name" value="DUF2179"/>
    <property type="match status" value="1"/>
</dbReference>
<organism evidence="8 9">
    <name type="scientific">Calditerricola satsumensis</name>
    <dbReference type="NCBI Taxonomy" id="373054"/>
    <lineage>
        <taxon>Bacteria</taxon>
        <taxon>Bacillati</taxon>
        <taxon>Bacillota</taxon>
        <taxon>Bacilli</taxon>
        <taxon>Bacillales</taxon>
        <taxon>Bacillaceae</taxon>
        <taxon>Calditerricola</taxon>
    </lineage>
</organism>
<feature type="transmembrane region" description="Helical" evidence="6">
    <location>
        <begin position="21"/>
        <end position="41"/>
    </location>
</feature>
<comment type="subcellular location">
    <subcellularLocation>
        <location evidence="1">Cell membrane</location>
        <topology evidence="1">Multi-pass membrane protein</topology>
    </subcellularLocation>
</comment>
<name>A0A8J3FD49_9BACI</name>
<evidence type="ECO:0000313" key="9">
    <source>
        <dbReference type="Proteomes" id="UP000637720"/>
    </source>
</evidence>
<evidence type="ECO:0000256" key="1">
    <source>
        <dbReference type="ARBA" id="ARBA00004651"/>
    </source>
</evidence>
<dbReference type="Gene3D" id="3.30.70.120">
    <property type="match status" value="1"/>
</dbReference>
<feature type="transmembrane region" description="Helical" evidence="6">
    <location>
        <begin position="47"/>
        <end position="69"/>
    </location>
</feature>
<evidence type="ECO:0000256" key="3">
    <source>
        <dbReference type="ARBA" id="ARBA00022692"/>
    </source>
</evidence>
<feature type="transmembrane region" description="Helical" evidence="6">
    <location>
        <begin position="119"/>
        <end position="137"/>
    </location>
</feature>
<evidence type="ECO:0000259" key="7">
    <source>
        <dbReference type="Pfam" id="PF10035"/>
    </source>
</evidence>
<evidence type="ECO:0000256" key="2">
    <source>
        <dbReference type="ARBA" id="ARBA00022475"/>
    </source>
</evidence>
<dbReference type="InterPro" id="IPR003740">
    <property type="entry name" value="YitT"/>
</dbReference>
<dbReference type="AlphaFoldDB" id="A0A8J3FD49"/>
<feature type="transmembrane region" description="Helical" evidence="6">
    <location>
        <begin position="90"/>
        <end position="107"/>
    </location>
</feature>
<comment type="caution">
    <text evidence="8">The sequence shown here is derived from an EMBL/GenBank/DDBJ whole genome shotgun (WGS) entry which is preliminary data.</text>
</comment>
<proteinExistence type="predicted"/>
<reference evidence="8" key="2">
    <citation type="submission" date="2020-09" db="EMBL/GenBank/DDBJ databases">
        <authorList>
            <person name="Sun Q."/>
            <person name="Ohkuma M."/>
        </authorList>
    </citation>
    <scope>NUCLEOTIDE SEQUENCE</scope>
    <source>
        <strain evidence="8">JCM 14719</strain>
    </source>
</reference>
<reference evidence="8" key="1">
    <citation type="journal article" date="2014" name="Int. J. Syst. Evol. Microbiol.">
        <title>Complete genome sequence of Corynebacterium casei LMG S-19264T (=DSM 44701T), isolated from a smear-ripened cheese.</title>
        <authorList>
            <consortium name="US DOE Joint Genome Institute (JGI-PGF)"/>
            <person name="Walter F."/>
            <person name="Albersmeier A."/>
            <person name="Kalinowski J."/>
            <person name="Ruckert C."/>
        </authorList>
    </citation>
    <scope>NUCLEOTIDE SEQUENCE</scope>
    <source>
        <strain evidence="8">JCM 14719</strain>
    </source>
</reference>
<keyword evidence="9" id="KW-1185">Reference proteome</keyword>
<dbReference type="CDD" id="cd16380">
    <property type="entry name" value="YitT_C"/>
    <property type="match status" value="1"/>
</dbReference>
<dbReference type="InterPro" id="IPR015867">
    <property type="entry name" value="N-reg_PII/ATP_PRibTrfase_C"/>
</dbReference>
<evidence type="ECO:0000256" key="5">
    <source>
        <dbReference type="ARBA" id="ARBA00023136"/>
    </source>
</evidence>
<feature type="domain" description="DUF2179" evidence="7">
    <location>
        <begin position="232"/>
        <end position="286"/>
    </location>
</feature>
<evidence type="ECO:0000313" key="8">
    <source>
        <dbReference type="EMBL" id="GGJ94659.1"/>
    </source>
</evidence>
<dbReference type="PIRSF" id="PIRSF006483">
    <property type="entry name" value="Membrane_protein_YitT"/>
    <property type="match status" value="1"/>
</dbReference>
<feature type="transmembrane region" description="Helical" evidence="6">
    <location>
        <begin position="186"/>
        <end position="209"/>
    </location>
</feature>
<gene>
    <name evidence="8" type="ORF">GCM10007043_05530</name>
</gene>
<dbReference type="Proteomes" id="UP000637720">
    <property type="component" value="Unassembled WGS sequence"/>
</dbReference>
<evidence type="ECO:0000256" key="4">
    <source>
        <dbReference type="ARBA" id="ARBA00022989"/>
    </source>
</evidence>
<keyword evidence="5 6" id="KW-0472">Membrane</keyword>
<dbReference type="Pfam" id="PF02588">
    <property type="entry name" value="YitT_membrane"/>
    <property type="match status" value="1"/>
</dbReference>
<keyword evidence="3 6" id="KW-0812">Transmembrane</keyword>
<keyword evidence="4 6" id="KW-1133">Transmembrane helix</keyword>